<organism evidence="1 2">
    <name type="scientific">Bauhinia variegata</name>
    <name type="common">Purple orchid tree</name>
    <name type="synonym">Phanera variegata</name>
    <dbReference type="NCBI Taxonomy" id="167791"/>
    <lineage>
        <taxon>Eukaryota</taxon>
        <taxon>Viridiplantae</taxon>
        <taxon>Streptophyta</taxon>
        <taxon>Embryophyta</taxon>
        <taxon>Tracheophyta</taxon>
        <taxon>Spermatophyta</taxon>
        <taxon>Magnoliopsida</taxon>
        <taxon>eudicotyledons</taxon>
        <taxon>Gunneridae</taxon>
        <taxon>Pentapetalae</taxon>
        <taxon>rosids</taxon>
        <taxon>fabids</taxon>
        <taxon>Fabales</taxon>
        <taxon>Fabaceae</taxon>
        <taxon>Cercidoideae</taxon>
        <taxon>Cercideae</taxon>
        <taxon>Bauhiniinae</taxon>
        <taxon>Bauhinia</taxon>
    </lineage>
</organism>
<protein>
    <submittedName>
        <fullName evidence="1">Uncharacterized protein</fullName>
    </submittedName>
</protein>
<keyword evidence="2" id="KW-1185">Reference proteome</keyword>
<evidence type="ECO:0000313" key="1">
    <source>
        <dbReference type="EMBL" id="KAI4352612.1"/>
    </source>
</evidence>
<accession>A0ACB9PVI6</accession>
<proteinExistence type="predicted"/>
<reference evidence="1 2" key="1">
    <citation type="journal article" date="2022" name="DNA Res.">
        <title>Chromosomal-level genome assembly of the orchid tree Bauhinia variegata (Leguminosae; Cercidoideae) supports the allotetraploid origin hypothesis of Bauhinia.</title>
        <authorList>
            <person name="Zhong Y."/>
            <person name="Chen Y."/>
            <person name="Zheng D."/>
            <person name="Pang J."/>
            <person name="Liu Y."/>
            <person name="Luo S."/>
            <person name="Meng S."/>
            <person name="Qian L."/>
            <person name="Wei D."/>
            <person name="Dai S."/>
            <person name="Zhou R."/>
        </authorList>
    </citation>
    <scope>NUCLEOTIDE SEQUENCE [LARGE SCALE GENOMIC DNA]</scope>
    <source>
        <strain evidence="1">BV-YZ2020</strain>
    </source>
</reference>
<gene>
    <name evidence="1" type="ORF">L6164_006847</name>
</gene>
<dbReference type="Proteomes" id="UP000828941">
    <property type="component" value="Chromosome 3"/>
</dbReference>
<dbReference type="EMBL" id="CM039428">
    <property type="protein sequence ID" value="KAI4352612.1"/>
    <property type="molecule type" value="Genomic_DNA"/>
</dbReference>
<sequence length="88" mass="10276">MLLPGNGLYEDVGFGQFAAKSSRRHTKVLAAVLPVTLRKESFGIFFLIIQHLNWRANYKDFINELQRTTFKSSRETISNEWFLDTRHT</sequence>
<evidence type="ECO:0000313" key="2">
    <source>
        <dbReference type="Proteomes" id="UP000828941"/>
    </source>
</evidence>
<comment type="caution">
    <text evidence="1">The sequence shown here is derived from an EMBL/GenBank/DDBJ whole genome shotgun (WGS) entry which is preliminary data.</text>
</comment>
<name>A0ACB9PVI6_BAUVA</name>